<dbReference type="NCBIfam" id="TIGR00728">
    <property type="entry name" value="OPT_sfam"/>
    <property type="match status" value="1"/>
</dbReference>
<keyword evidence="8 9" id="KW-0472">Membrane</keyword>
<protein>
    <recommendedName>
        <fullName evidence="12">Oligopeptide transporter</fullName>
    </recommendedName>
</protein>
<dbReference type="GO" id="GO:0035673">
    <property type="term" value="F:oligopeptide transmembrane transporter activity"/>
    <property type="evidence" value="ECO:0007669"/>
    <property type="project" value="InterPro"/>
</dbReference>
<comment type="subcellular location">
    <subcellularLocation>
        <location evidence="1">Membrane</location>
        <topology evidence="1">Multi-pass membrane protein</topology>
    </subcellularLocation>
</comment>
<evidence type="ECO:0000256" key="8">
    <source>
        <dbReference type="ARBA" id="ARBA00023136"/>
    </source>
</evidence>
<dbReference type="AlphaFoldDB" id="M2QXX1"/>
<feature type="transmembrane region" description="Helical" evidence="9">
    <location>
        <begin position="192"/>
        <end position="211"/>
    </location>
</feature>
<organism evidence="10 11">
    <name type="scientific">Ceriporiopsis subvermispora (strain B)</name>
    <name type="common">White-rot fungus</name>
    <name type="synonym">Gelatoporia subvermispora</name>
    <dbReference type="NCBI Taxonomy" id="914234"/>
    <lineage>
        <taxon>Eukaryota</taxon>
        <taxon>Fungi</taxon>
        <taxon>Dikarya</taxon>
        <taxon>Basidiomycota</taxon>
        <taxon>Agaricomycotina</taxon>
        <taxon>Agaricomycetes</taxon>
        <taxon>Polyporales</taxon>
        <taxon>Gelatoporiaceae</taxon>
        <taxon>Gelatoporia</taxon>
    </lineage>
</organism>
<dbReference type="GO" id="GO:0015031">
    <property type="term" value="P:protein transport"/>
    <property type="evidence" value="ECO:0007669"/>
    <property type="project" value="UniProtKB-KW"/>
</dbReference>
<keyword evidence="6" id="KW-0653">Protein transport</keyword>
<keyword evidence="7 9" id="KW-1133">Transmembrane helix</keyword>
<keyword evidence="5" id="KW-0571">Peptide transport</keyword>
<dbReference type="HOGENOM" id="CLU_580005_0_0_1"/>
<evidence type="ECO:0000256" key="6">
    <source>
        <dbReference type="ARBA" id="ARBA00022927"/>
    </source>
</evidence>
<evidence type="ECO:0000313" key="11">
    <source>
        <dbReference type="Proteomes" id="UP000016930"/>
    </source>
</evidence>
<evidence type="ECO:0000256" key="1">
    <source>
        <dbReference type="ARBA" id="ARBA00004141"/>
    </source>
</evidence>
<keyword evidence="4 9" id="KW-0812">Transmembrane</keyword>
<evidence type="ECO:0000313" key="10">
    <source>
        <dbReference type="EMBL" id="EMD30787.1"/>
    </source>
</evidence>
<accession>M2QXX1</accession>
<evidence type="ECO:0000256" key="4">
    <source>
        <dbReference type="ARBA" id="ARBA00022692"/>
    </source>
</evidence>
<reference evidence="10 11" key="1">
    <citation type="journal article" date="2012" name="Proc. Natl. Acad. Sci. U.S.A.">
        <title>Comparative genomics of Ceriporiopsis subvermispora and Phanerochaete chrysosporium provide insight into selective ligninolysis.</title>
        <authorList>
            <person name="Fernandez-Fueyo E."/>
            <person name="Ruiz-Duenas F.J."/>
            <person name="Ferreira P."/>
            <person name="Floudas D."/>
            <person name="Hibbett D.S."/>
            <person name="Canessa P."/>
            <person name="Larrondo L.F."/>
            <person name="James T.Y."/>
            <person name="Seelenfreund D."/>
            <person name="Lobos S."/>
            <person name="Polanco R."/>
            <person name="Tello M."/>
            <person name="Honda Y."/>
            <person name="Watanabe T."/>
            <person name="Watanabe T."/>
            <person name="Ryu J.S."/>
            <person name="Kubicek C.P."/>
            <person name="Schmoll M."/>
            <person name="Gaskell J."/>
            <person name="Hammel K.E."/>
            <person name="St John F.J."/>
            <person name="Vanden Wymelenberg A."/>
            <person name="Sabat G."/>
            <person name="Splinter BonDurant S."/>
            <person name="Syed K."/>
            <person name="Yadav J.S."/>
            <person name="Doddapaneni H."/>
            <person name="Subramanian V."/>
            <person name="Lavin J.L."/>
            <person name="Oguiza J.A."/>
            <person name="Perez G."/>
            <person name="Pisabarro A.G."/>
            <person name="Ramirez L."/>
            <person name="Santoyo F."/>
            <person name="Master E."/>
            <person name="Coutinho P.M."/>
            <person name="Henrissat B."/>
            <person name="Lombard V."/>
            <person name="Magnuson J.K."/>
            <person name="Kuees U."/>
            <person name="Hori C."/>
            <person name="Igarashi K."/>
            <person name="Samejima M."/>
            <person name="Held B.W."/>
            <person name="Barry K.W."/>
            <person name="LaButti K.M."/>
            <person name="Lapidus A."/>
            <person name="Lindquist E.A."/>
            <person name="Lucas S.M."/>
            <person name="Riley R."/>
            <person name="Salamov A.A."/>
            <person name="Hoffmeister D."/>
            <person name="Schwenk D."/>
            <person name="Hadar Y."/>
            <person name="Yarden O."/>
            <person name="de Vries R.P."/>
            <person name="Wiebenga A."/>
            <person name="Stenlid J."/>
            <person name="Eastwood D."/>
            <person name="Grigoriev I.V."/>
            <person name="Berka R.M."/>
            <person name="Blanchette R.A."/>
            <person name="Kersten P."/>
            <person name="Martinez A.T."/>
            <person name="Vicuna R."/>
            <person name="Cullen D."/>
        </authorList>
    </citation>
    <scope>NUCLEOTIDE SEQUENCE [LARGE SCALE GENOMIC DNA]</scope>
    <source>
        <strain evidence="10 11">B</strain>
    </source>
</reference>
<sequence>MSAEVDEDLRDCISSLASASICPEEKSLHSNISYDYDPSLPSRPPSSLASAFDPNFDTNATYLDDDSPYPEVRSAVANYDDPSMPVSTLRAWVLGLLWAVLLPGINQFYFFRYPSLLVGSIVPQLMTFPLGRAWARWVPSVRVLGVSLNPGPFTIKEHVLVTIMAGVGAQSAYASDIVAVQRVYYRQNFGFAYQWMLVMSTQLIGFSIGGIARRLLVDPASMIWPNTLVVCALFNTLHSQSYAGIGPRDGLSRERFFTFAFVSAALWWSGDGRRTLQRQRQRKSCHHMVSADPDDVDSAALTVLSARARPPSSQRTCTRRRRASACCPRCANPILGRRAWPHRLVQAHSPGVDTSRPGPAVRGGTGKIFDARAASLDCPGGRCVPSKWAHERRGPPNVIVFGLGLGPGARGPARESARRAAIALPAPCARRPPGDFSDLRDLREHNDLCRYHRSPDVDTNRLESAVRGTAR</sequence>
<evidence type="ECO:0000256" key="2">
    <source>
        <dbReference type="ARBA" id="ARBA00008807"/>
    </source>
</evidence>
<evidence type="ECO:0000256" key="9">
    <source>
        <dbReference type="SAM" id="Phobius"/>
    </source>
</evidence>
<dbReference type="EMBL" id="KB445845">
    <property type="protein sequence ID" value="EMD30787.1"/>
    <property type="molecule type" value="Genomic_DNA"/>
</dbReference>
<dbReference type="PANTHER" id="PTHR22601">
    <property type="entry name" value="ISP4 LIKE PROTEIN"/>
    <property type="match status" value="1"/>
</dbReference>
<name>M2QXX1_CERS8</name>
<evidence type="ECO:0000256" key="5">
    <source>
        <dbReference type="ARBA" id="ARBA00022856"/>
    </source>
</evidence>
<dbReference type="InterPro" id="IPR004648">
    <property type="entry name" value="Oligpept_transpt"/>
</dbReference>
<proteinExistence type="inferred from homology"/>
<evidence type="ECO:0000256" key="3">
    <source>
        <dbReference type="ARBA" id="ARBA00022448"/>
    </source>
</evidence>
<comment type="similarity">
    <text evidence="2">Belongs to the oligopeptide OPT transporter family.</text>
</comment>
<keyword evidence="3" id="KW-0813">Transport</keyword>
<evidence type="ECO:0008006" key="12">
    <source>
        <dbReference type="Google" id="ProtNLM"/>
    </source>
</evidence>
<dbReference type="OrthoDB" id="9986677at2759"/>
<dbReference type="Proteomes" id="UP000016930">
    <property type="component" value="Unassembled WGS sequence"/>
</dbReference>
<feature type="transmembrane region" description="Helical" evidence="9">
    <location>
        <begin position="89"/>
        <end position="109"/>
    </location>
</feature>
<evidence type="ECO:0000256" key="7">
    <source>
        <dbReference type="ARBA" id="ARBA00022989"/>
    </source>
</evidence>
<gene>
    <name evidence="10" type="ORF">CERSUDRAFT_120304</name>
</gene>
<dbReference type="InterPro" id="IPR004813">
    <property type="entry name" value="OPT"/>
</dbReference>
<dbReference type="GO" id="GO:0016020">
    <property type="term" value="C:membrane"/>
    <property type="evidence" value="ECO:0007669"/>
    <property type="project" value="UniProtKB-SubCell"/>
</dbReference>
<keyword evidence="11" id="KW-1185">Reference proteome</keyword>
<dbReference type="Pfam" id="PF03169">
    <property type="entry name" value="OPT"/>
    <property type="match status" value="1"/>
</dbReference>